<dbReference type="SUPFAM" id="SSF53448">
    <property type="entry name" value="Nucleotide-diphospho-sugar transferases"/>
    <property type="match status" value="1"/>
</dbReference>
<sequence length="659" mass="72737">MRLPLLLASVARVAAEPCTIEAKLLAVASRHIDLHIRSVDANGTRRDVWGELTFHCSLLTKNGTELLPELRVTWEDVGLVNVWVRGLIDLRGRLVLEVSHAPDGCTTATGTFDLELTGDFDDLVPPYDGDDADEVVGTSKGGLVLFDRREKDGGEKIPLRFTLPSSRRDVYAQAVHAVERLRLWKEAFPGCLLYDRACQATQIVELLDNSLALAKEEPQPKCRLSLDRPRDGEVLVLGDVACELGVEVYENETWHWKAFLAGPVHLDAYPSERDGGSALWSTAAGQHWNTLEEDHRGQVSISLKPAFRREGGGGAMDGGLRSLFRVEAAAYFGVRGYCPEPRWYHAAKTVTYRPFQEPEVPARIWDRVSLSKRTSQYETAVATILYGSSSDTGYVHGALTLKQSLLENGVSVPFYALLGDDMDAEARNALQSFGFICRDVRPRKGVGHSSALPALGLGQWAKLQLWSIDAERVIYLDSDVLVLRDVSELFSALDGGEPLAAPNDYLSGGVLVLKPGPEPFDETLAEDSGLYVYGEQDFLNVHFAGKHTRLSLEYKCSAEKVASGEWPKGADACSILEFDSCTIGTGHVAWKPWHGVAMFNSSDFRVYFRKPDATIIELTERWAAVHQRALKALTAPLAPPRPYGPLQDLTHFRVVRGDL</sequence>
<dbReference type="InterPro" id="IPR029044">
    <property type="entry name" value="Nucleotide-diphossugar_trans"/>
</dbReference>
<evidence type="ECO:0000256" key="1">
    <source>
        <dbReference type="SAM" id="SignalP"/>
    </source>
</evidence>
<gene>
    <name evidence="2" type="ORF">PECAL_2P22150</name>
</gene>
<evidence type="ECO:0008006" key="4">
    <source>
        <dbReference type="Google" id="ProtNLM"/>
    </source>
</evidence>
<evidence type="ECO:0000313" key="3">
    <source>
        <dbReference type="Proteomes" id="UP000789595"/>
    </source>
</evidence>
<dbReference type="PANTHER" id="PTHR11183">
    <property type="entry name" value="GLYCOGENIN SUBFAMILY MEMBER"/>
    <property type="match status" value="1"/>
</dbReference>
<keyword evidence="1" id="KW-0732">Signal</keyword>
<feature type="chain" id="PRO_5035310073" description="Hexosyltransferase" evidence="1">
    <location>
        <begin position="16"/>
        <end position="659"/>
    </location>
</feature>
<name>A0A8J2SL71_9STRA</name>
<dbReference type="GO" id="GO:0016757">
    <property type="term" value="F:glycosyltransferase activity"/>
    <property type="evidence" value="ECO:0007669"/>
    <property type="project" value="InterPro"/>
</dbReference>
<feature type="signal peptide" evidence="1">
    <location>
        <begin position="1"/>
        <end position="15"/>
    </location>
</feature>
<proteinExistence type="predicted"/>
<dbReference type="OrthoDB" id="2014201at2759"/>
<dbReference type="Pfam" id="PF01501">
    <property type="entry name" value="Glyco_transf_8"/>
    <property type="match status" value="1"/>
</dbReference>
<evidence type="ECO:0000313" key="2">
    <source>
        <dbReference type="EMBL" id="CAH0369107.1"/>
    </source>
</evidence>
<keyword evidence="3" id="KW-1185">Reference proteome</keyword>
<dbReference type="InterPro" id="IPR050587">
    <property type="entry name" value="GNT1/Glycosyltrans_8"/>
</dbReference>
<comment type="caution">
    <text evidence="2">The sequence shown here is derived from an EMBL/GenBank/DDBJ whole genome shotgun (WGS) entry which is preliminary data.</text>
</comment>
<accession>A0A8J2SL71</accession>
<protein>
    <recommendedName>
        <fullName evidence="4">Hexosyltransferase</fullName>
    </recommendedName>
</protein>
<dbReference type="Proteomes" id="UP000789595">
    <property type="component" value="Unassembled WGS sequence"/>
</dbReference>
<dbReference type="Gene3D" id="3.90.550.10">
    <property type="entry name" value="Spore Coat Polysaccharide Biosynthesis Protein SpsA, Chain A"/>
    <property type="match status" value="1"/>
</dbReference>
<dbReference type="EMBL" id="CAKKNE010000002">
    <property type="protein sequence ID" value="CAH0369107.1"/>
    <property type="molecule type" value="Genomic_DNA"/>
</dbReference>
<dbReference type="InterPro" id="IPR002495">
    <property type="entry name" value="Glyco_trans_8"/>
</dbReference>
<organism evidence="2 3">
    <name type="scientific">Pelagomonas calceolata</name>
    <dbReference type="NCBI Taxonomy" id="35677"/>
    <lineage>
        <taxon>Eukaryota</taxon>
        <taxon>Sar</taxon>
        <taxon>Stramenopiles</taxon>
        <taxon>Ochrophyta</taxon>
        <taxon>Pelagophyceae</taxon>
        <taxon>Pelagomonadales</taxon>
        <taxon>Pelagomonadaceae</taxon>
        <taxon>Pelagomonas</taxon>
    </lineage>
</organism>
<reference evidence="2" key="1">
    <citation type="submission" date="2021-11" db="EMBL/GenBank/DDBJ databases">
        <authorList>
            <consortium name="Genoscope - CEA"/>
            <person name="William W."/>
        </authorList>
    </citation>
    <scope>NUCLEOTIDE SEQUENCE</scope>
</reference>
<dbReference type="AlphaFoldDB" id="A0A8J2SL71"/>